<feature type="compositionally biased region" description="Basic and acidic residues" evidence="1">
    <location>
        <begin position="1"/>
        <end position="11"/>
    </location>
</feature>
<protein>
    <submittedName>
        <fullName evidence="2">Sigma-70 family RNA polymerase sigma factor</fullName>
    </submittedName>
</protein>
<dbReference type="SUPFAM" id="SSF88659">
    <property type="entry name" value="Sigma3 and sigma4 domains of RNA polymerase sigma factors"/>
    <property type="match status" value="1"/>
</dbReference>
<organism evidence="2 3">
    <name type="scientific">Nannocystis punicea</name>
    <dbReference type="NCBI Taxonomy" id="2995304"/>
    <lineage>
        <taxon>Bacteria</taxon>
        <taxon>Pseudomonadati</taxon>
        <taxon>Myxococcota</taxon>
        <taxon>Polyangia</taxon>
        <taxon>Nannocystales</taxon>
        <taxon>Nannocystaceae</taxon>
        <taxon>Nannocystis</taxon>
    </lineage>
</organism>
<dbReference type="InterPro" id="IPR036388">
    <property type="entry name" value="WH-like_DNA-bd_sf"/>
</dbReference>
<dbReference type="InterPro" id="IPR011745">
    <property type="entry name" value="RNA_pol_sigma70_MYXXA"/>
</dbReference>
<dbReference type="InterPro" id="IPR014284">
    <property type="entry name" value="RNA_pol_sigma-70_dom"/>
</dbReference>
<dbReference type="EMBL" id="CP114040">
    <property type="protein sequence ID" value="WAS89959.1"/>
    <property type="molecule type" value="Genomic_DNA"/>
</dbReference>
<dbReference type="NCBIfam" id="TIGR03001">
    <property type="entry name" value="Sig-70_gmx1"/>
    <property type="match status" value="1"/>
</dbReference>
<dbReference type="NCBIfam" id="TIGR02937">
    <property type="entry name" value="sigma70-ECF"/>
    <property type="match status" value="1"/>
</dbReference>
<dbReference type="Gene3D" id="1.10.10.10">
    <property type="entry name" value="Winged helix-like DNA-binding domain superfamily/Winged helix DNA-binding domain"/>
    <property type="match status" value="1"/>
</dbReference>
<dbReference type="InterPro" id="IPR013324">
    <property type="entry name" value="RNA_pol_sigma_r3/r4-like"/>
</dbReference>
<keyword evidence="3" id="KW-1185">Reference proteome</keyword>
<dbReference type="Proteomes" id="UP001164459">
    <property type="component" value="Chromosome"/>
</dbReference>
<feature type="region of interest" description="Disordered" evidence="1">
    <location>
        <begin position="1"/>
        <end position="89"/>
    </location>
</feature>
<dbReference type="Gene3D" id="1.10.1740.10">
    <property type="match status" value="1"/>
</dbReference>
<proteinExistence type="predicted"/>
<evidence type="ECO:0000313" key="3">
    <source>
        <dbReference type="Proteomes" id="UP001164459"/>
    </source>
</evidence>
<dbReference type="SUPFAM" id="SSF88946">
    <property type="entry name" value="Sigma2 domain of RNA polymerase sigma factors"/>
    <property type="match status" value="1"/>
</dbReference>
<name>A0ABY7GSQ2_9BACT</name>
<sequence length="391" mass="42399">MATGREGRDESAGASDLGDTRPHDPRGAVAGDGPRGSDPPDPAEARPATTDPRAPASPRTPPALDPRTSAAPAPRTPAASDPPIADPRSPATLAAEFAAARPDLAAGVDLGRALADALLAAEQTWPGVSLAPRRFFAFLADKVQPGRTVEAALAELCVADLWLACACVDRDPRALAEFDRLLVPLVERAAGRRGATASERGDLQQIVRERLLMPRTSEPSETRIAEYSGRGSLRAWIRVVATRETLRLLARPQREVALEDDAVEALMPADAGLEVEHLKQLYREEFRQAFREAVAALTDRERTLLRQHALDGLSIDRLADFYGVHRATTARWIDAARKSILTRTRRALGQRLHVPAAELDSILRLIDSRLDITLPTLLREPAGAEPPPRRK</sequence>
<evidence type="ECO:0000256" key="1">
    <source>
        <dbReference type="SAM" id="MobiDB-lite"/>
    </source>
</evidence>
<reference evidence="2" key="1">
    <citation type="submission" date="2022-11" db="EMBL/GenBank/DDBJ databases">
        <title>Minimal conservation of predation-associated metabolite biosynthetic gene clusters underscores biosynthetic potential of Myxococcota including descriptions for ten novel species: Archangium lansinium sp. nov., Myxococcus landrumus sp. nov., Nannocystis bai.</title>
        <authorList>
            <person name="Ahearne A."/>
            <person name="Stevens C."/>
            <person name="Dowd S."/>
        </authorList>
    </citation>
    <scope>NUCLEOTIDE SEQUENCE</scope>
    <source>
        <strain evidence="2">Fl3</strain>
    </source>
</reference>
<feature type="compositionally biased region" description="Low complexity" evidence="1">
    <location>
        <begin position="45"/>
        <end position="57"/>
    </location>
</feature>
<gene>
    <name evidence="2" type="ORF">O0S08_27515</name>
</gene>
<evidence type="ECO:0000313" key="2">
    <source>
        <dbReference type="EMBL" id="WAS89959.1"/>
    </source>
</evidence>
<feature type="compositionally biased region" description="Low complexity" evidence="1">
    <location>
        <begin position="65"/>
        <end position="83"/>
    </location>
</feature>
<dbReference type="InterPro" id="IPR013325">
    <property type="entry name" value="RNA_pol_sigma_r2"/>
</dbReference>
<accession>A0ABY7GSQ2</accession>
<dbReference type="RefSeq" id="WP_269032284.1">
    <property type="nucleotide sequence ID" value="NZ_CP114040.1"/>
</dbReference>